<comment type="caution">
    <text evidence="1">The sequence shown here is derived from an EMBL/GenBank/DDBJ whole genome shotgun (WGS) entry which is preliminary data.</text>
</comment>
<name>V6HCL9_9LEPT</name>
<protein>
    <submittedName>
        <fullName evidence="1">Uncharacterized protein</fullName>
    </submittedName>
</protein>
<gene>
    <name evidence="1" type="ORF">LEP1GSC047_3898</name>
</gene>
<reference evidence="1" key="1">
    <citation type="submission" date="2013-05" db="EMBL/GenBank/DDBJ databases">
        <authorList>
            <person name="Harkins D.M."/>
            <person name="Durkin A.S."/>
            <person name="Brinkac L.M."/>
            <person name="Haft D.H."/>
            <person name="Selengut J.D."/>
            <person name="Sanka R."/>
            <person name="DePew J."/>
            <person name="Purushe J."/>
            <person name="Hartskeerl R.A."/>
            <person name="Ahmed A."/>
            <person name="van der Linden H."/>
            <person name="Goris M.G.A."/>
            <person name="Vinetz J.M."/>
            <person name="Sutton G.G."/>
            <person name="Nierman W.C."/>
            <person name="Fouts D.E."/>
        </authorList>
    </citation>
    <scope>NUCLEOTIDE SEQUENCE [LARGE SCALE GENOMIC DNA]</scope>
    <source>
        <strain evidence="1">10</strain>
    </source>
</reference>
<evidence type="ECO:0000313" key="1">
    <source>
        <dbReference type="EMBL" id="EQA37397.1"/>
    </source>
</evidence>
<organism evidence="1">
    <name type="scientific">Leptospira inadai serovar Lyme str. 10</name>
    <dbReference type="NCBI Taxonomy" id="1049790"/>
    <lineage>
        <taxon>Bacteria</taxon>
        <taxon>Pseudomonadati</taxon>
        <taxon>Spirochaetota</taxon>
        <taxon>Spirochaetia</taxon>
        <taxon>Leptospirales</taxon>
        <taxon>Leptospiraceae</taxon>
        <taxon>Leptospira</taxon>
    </lineage>
</organism>
<dbReference type="AlphaFoldDB" id="V6HCL9"/>
<sequence length="42" mass="4945">MRDGTILCPFSNMNRSFPKNEKNNIIKFDCIFRTRPLNPDSI</sequence>
<dbReference type="EMBL" id="AHMM02000015">
    <property type="protein sequence ID" value="EQA37397.1"/>
    <property type="molecule type" value="Genomic_DNA"/>
</dbReference>
<proteinExistence type="predicted"/>
<accession>V6HCL9</accession>
<dbReference type="Proteomes" id="UP000018719">
    <property type="component" value="Unassembled WGS sequence"/>
</dbReference>
<dbReference type="STRING" id="1049790.LEP1GSC047_3898"/>